<dbReference type="InterPro" id="IPR010561">
    <property type="entry name" value="LIN-9/ALY1"/>
</dbReference>
<dbReference type="GO" id="GO:0003677">
    <property type="term" value="F:DNA binding"/>
    <property type="evidence" value="ECO:0007669"/>
    <property type="project" value="TreeGrafter"/>
</dbReference>
<evidence type="ECO:0000313" key="6">
    <source>
        <dbReference type="Proteomes" id="UP001187471"/>
    </source>
</evidence>
<feature type="compositionally biased region" description="Basic and acidic residues" evidence="3">
    <location>
        <begin position="478"/>
        <end position="504"/>
    </location>
</feature>
<dbReference type="PANTHER" id="PTHR21689:SF2">
    <property type="entry name" value="PROTEIN LIN-9 HOMOLOG"/>
    <property type="match status" value="1"/>
</dbReference>
<dbReference type="InterPro" id="IPR033471">
    <property type="entry name" value="DIRP"/>
</dbReference>
<keyword evidence="2" id="KW-0539">Nucleus</keyword>
<dbReference type="Proteomes" id="UP001187471">
    <property type="component" value="Unassembled WGS sequence"/>
</dbReference>
<dbReference type="InterPro" id="IPR017884">
    <property type="entry name" value="SANT_dom"/>
</dbReference>
<gene>
    <name evidence="5" type="ORF">RJ640_014871</name>
</gene>
<dbReference type="GO" id="GO:0006357">
    <property type="term" value="P:regulation of transcription by RNA polymerase II"/>
    <property type="evidence" value="ECO:0007669"/>
    <property type="project" value="TreeGrafter"/>
</dbReference>
<proteinExistence type="predicted"/>
<feature type="region of interest" description="Disordered" evidence="3">
    <location>
        <begin position="376"/>
        <end position="562"/>
    </location>
</feature>
<dbReference type="Gene3D" id="1.20.58.1880">
    <property type="match status" value="1"/>
</dbReference>
<dbReference type="SUPFAM" id="SSF46689">
    <property type="entry name" value="Homeodomain-like"/>
    <property type="match status" value="1"/>
</dbReference>
<comment type="subcellular location">
    <subcellularLocation>
        <location evidence="1">Nucleus</location>
    </subcellularLocation>
</comment>
<comment type="caution">
    <text evidence="5">The sequence shown here is derived from an EMBL/GenBank/DDBJ whole genome shotgun (WGS) entry which is preliminary data.</text>
</comment>
<keyword evidence="6" id="KW-1185">Reference proteome</keyword>
<evidence type="ECO:0000313" key="5">
    <source>
        <dbReference type="EMBL" id="KAK2992010.1"/>
    </source>
</evidence>
<evidence type="ECO:0000259" key="4">
    <source>
        <dbReference type="PROSITE" id="PS51293"/>
    </source>
</evidence>
<dbReference type="InterPro" id="IPR001005">
    <property type="entry name" value="SANT/Myb"/>
</dbReference>
<reference evidence="5" key="1">
    <citation type="submission" date="2022-12" db="EMBL/GenBank/DDBJ databases">
        <title>Draft genome assemblies for two species of Escallonia (Escalloniales).</title>
        <authorList>
            <person name="Chanderbali A."/>
            <person name="Dervinis C."/>
            <person name="Anghel I."/>
            <person name="Soltis D."/>
            <person name="Soltis P."/>
            <person name="Zapata F."/>
        </authorList>
    </citation>
    <scope>NUCLEOTIDE SEQUENCE</scope>
    <source>
        <strain evidence="5">UCBG92.1500</strain>
        <tissue evidence="5">Leaf</tissue>
    </source>
</reference>
<dbReference type="GO" id="GO:0006351">
    <property type="term" value="P:DNA-templated transcription"/>
    <property type="evidence" value="ECO:0007669"/>
    <property type="project" value="InterPro"/>
</dbReference>
<dbReference type="SMART" id="SM01135">
    <property type="entry name" value="DIRP"/>
    <property type="match status" value="1"/>
</dbReference>
<dbReference type="AlphaFoldDB" id="A0AA88UNH1"/>
<dbReference type="Pfam" id="PF06584">
    <property type="entry name" value="DIRP"/>
    <property type="match status" value="1"/>
</dbReference>
<name>A0AA88UNH1_9ASTE</name>
<dbReference type="GO" id="GO:0005654">
    <property type="term" value="C:nucleoplasm"/>
    <property type="evidence" value="ECO:0007669"/>
    <property type="project" value="TreeGrafter"/>
</dbReference>
<evidence type="ECO:0000256" key="2">
    <source>
        <dbReference type="ARBA" id="ARBA00023242"/>
    </source>
</evidence>
<dbReference type="PROSITE" id="PS51293">
    <property type="entry name" value="SANT"/>
    <property type="match status" value="1"/>
</dbReference>
<feature type="region of interest" description="Disordered" evidence="3">
    <location>
        <begin position="91"/>
        <end position="131"/>
    </location>
</feature>
<accession>A0AA88UNH1</accession>
<dbReference type="PANTHER" id="PTHR21689">
    <property type="entry name" value="LIN-9"/>
    <property type="match status" value="1"/>
</dbReference>
<sequence length="765" mass="86366">MTEFQRKLRLKRKLSDMLGPQWSKEELGRFYDAYRKHGKDWKKVAAVVRNRSVQMVEALYSMNRAYLSLPEGTASVVGLIAMMTDHYSNLAGSDSEQESNDAGPSRKLQKRAPSKLQHNTSRESDVRSISQSEAVASSYGCLPLLKKRRSGGNRPRAVGKRTPRYPVSFSYENVNGEKYFSPTRQGLRLKPKQNDDEVAHEIAVALAEASHRGGSPQASQTPKRRAEFVIPAHARNAERMHAGFEMNGAKLIDADIYEDGLEGSMEADNGIFARDKNSLMERRSFGTLVQKGRRLPGKQFEVDDNGSNHIDDIREACSGTEGGQKVGQVKGKFDIETTEAKNLRSSSQASRKRTKKVLFTRDEDCALDALQTLADLSLMMPDEDEPSVPVKEDKDDPSDEPGLLESVPSNRREKRKSPGFKQKGNQSLSRSENAATKTSKLVKPLVPDDGTICETKEESYQSTTRVSRRKQKMSASRILKDEAHSDTHLSESQEAEARDAEKKTASKGKRSSQSSSNIVKLPEASSSSTDPRKEESDSTLSTIQVPRESQVNLPTKVRNRRKANLEKPQILKDLKAPEKIARDQLKVPFPSLHGKAFDLKEKLSDCLSNHRVRRWCAFEWFYSAIDYPWFAKREFVEYLYHVGLGHVPRLTRVEWGVIRSSLGKPRRFSKQFLKEEKEKLNQYRDSVRTHYTELRAGTREGLPTDLARPLTVGQRVIAIHPRTREIHDGSVLTVDHNRCRVQFDRPDLGVEFVMIICLSVVSHTT</sequence>
<protein>
    <recommendedName>
        <fullName evidence="4">SANT domain-containing protein</fullName>
    </recommendedName>
</protein>
<dbReference type="CDD" id="cd00167">
    <property type="entry name" value="SANT"/>
    <property type="match status" value="1"/>
</dbReference>
<feature type="compositionally biased region" description="Polar residues" evidence="3">
    <location>
        <begin position="538"/>
        <end position="553"/>
    </location>
</feature>
<evidence type="ECO:0000256" key="3">
    <source>
        <dbReference type="SAM" id="MobiDB-lite"/>
    </source>
</evidence>
<dbReference type="InterPro" id="IPR009057">
    <property type="entry name" value="Homeodomain-like_sf"/>
</dbReference>
<dbReference type="Pfam" id="PF00249">
    <property type="entry name" value="Myb_DNA-binding"/>
    <property type="match status" value="1"/>
</dbReference>
<dbReference type="GO" id="GO:0017053">
    <property type="term" value="C:transcription repressor complex"/>
    <property type="evidence" value="ECO:0007669"/>
    <property type="project" value="InterPro"/>
</dbReference>
<evidence type="ECO:0000256" key="1">
    <source>
        <dbReference type="ARBA" id="ARBA00004123"/>
    </source>
</evidence>
<organism evidence="5 6">
    <name type="scientific">Escallonia rubra</name>
    <dbReference type="NCBI Taxonomy" id="112253"/>
    <lineage>
        <taxon>Eukaryota</taxon>
        <taxon>Viridiplantae</taxon>
        <taxon>Streptophyta</taxon>
        <taxon>Embryophyta</taxon>
        <taxon>Tracheophyta</taxon>
        <taxon>Spermatophyta</taxon>
        <taxon>Magnoliopsida</taxon>
        <taxon>eudicotyledons</taxon>
        <taxon>Gunneridae</taxon>
        <taxon>Pentapetalae</taxon>
        <taxon>asterids</taxon>
        <taxon>campanulids</taxon>
        <taxon>Escalloniales</taxon>
        <taxon>Escalloniaceae</taxon>
        <taxon>Escallonia</taxon>
    </lineage>
</organism>
<feature type="compositionally biased region" description="Polar residues" evidence="3">
    <location>
        <begin position="423"/>
        <end position="439"/>
    </location>
</feature>
<feature type="domain" description="SANT" evidence="4">
    <location>
        <begin position="17"/>
        <end position="54"/>
    </location>
</feature>
<dbReference type="GO" id="GO:0051726">
    <property type="term" value="P:regulation of cell cycle"/>
    <property type="evidence" value="ECO:0007669"/>
    <property type="project" value="TreeGrafter"/>
</dbReference>
<dbReference type="EMBL" id="JAVXUO010000446">
    <property type="protein sequence ID" value="KAK2992010.1"/>
    <property type="molecule type" value="Genomic_DNA"/>
</dbReference>